<dbReference type="EMBL" id="JAAGSC010000039">
    <property type="protein sequence ID" value="NDY95481.1"/>
    <property type="molecule type" value="Genomic_DNA"/>
</dbReference>
<dbReference type="InterPro" id="IPR013549">
    <property type="entry name" value="DUF1731"/>
</dbReference>
<comment type="similarity">
    <text evidence="1">Belongs to the NAD(P)-dependent epimerase/dehydratase family. SDR39U1 subfamily.</text>
</comment>
<dbReference type="SUPFAM" id="SSF51735">
    <property type="entry name" value="NAD(P)-binding Rossmann-fold domains"/>
    <property type="match status" value="1"/>
</dbReference>
<dbReference type="InterPro" id="IPR001509">
    <property type="entry name" value="Epimerase_deHydtase"/>
</dbReference>
<dbReference type="Gene3D" id="3.40.50.720">
    <property type="entry name" value="NAD(P)-binding Rossmann-like Domain"/>
    <property type="match status" value="1"/>
</dbReference>
<evidence type="ECO:0000313" key="5">
    <source>
        <dbReference type="Proteomes" id="UP000484885"/>
    </source>
</evidence>
<dbReference type="InterPro" id="IPR036291">
    <property type="entry name" value="NAD(P)-bd_dom_sf"/>
</dbReference>
<evidence type="ECO:0000256" key="1">
    <source>
        <dbReference type="ARBA" id="ARBA00009353"/>
    </source>
</evidence>
<dbReference type="Pfam" id="PF08338">
    <property type="entry name" value="DUF1731"/>
    <property type="match status" value="1"/>
</dbReference>
<accession>A0A845V5K1</accession>
<name>A0A845V5K1_9GAMM</name>
<dbReference type="Pfam" id="PF01370">
    <property type="entry name" value="Epimerase"/>
    <property type="match status" value="1"/>
</dbReference>
<sequence length="298" mass="32417">MKILVTGGSGFIGQKLCADLARDGHIPLVVSRAPDKAARKLPDSAIVRPSAADFVDESPEAVVNLAGEPIAEGRWTESKKKALVESRVDITRAVVDLCRRAEPAPRVLVSASAVGYYGDQGEREVTEQTPPHDEFAHQLCKRWEAEAHKAEEHGVRVAIVRIGLVLDAGGGMLAKTTPVFKLGLGGKLGNGEQYMPWIHREDMVGAIRFLLERDDLSGPFNASAPNPVTNAEFTRELGRALHRPAVLPAPALALKLAFGEMSRLLLTGAKMLPARLEEAGYEFRFRKLDQALSDIFSR</sequence>
<evidence type="ECO:0000259" key="2">
    <source>
        <dbReference type="Pfam" id="PF01370"/>
    </source>
</evidence>
<dbReference type="PANTHER" id="PTHR11092">
    <property type="entry name" value="SUGAR NUCLEOTIDE EPIMERASE RELATED"/>
    <property type="match status" value="1"/>
</dbReference>
<gene>
    <name evidence="4" type="ORF">G3I74_07060</name>
</gene>
<dbReference type="RefSeq" id="WP_164210862.1">
    <property type="nucleotide sequence ID" value="NZ_JAAGSC010000039.1"/>
</dbReference>
<reference evidence="4 5" key="1">
    <citation type="submission" date="2020-02" db="EMBL/GenBank/DDBJ databases">
        <authorList>
            <person name="Zhang X.-Y."/>
        </authorList>
    </citation>
    <scope>NUCLEOTIDE SEQUENCE [LARGE SCALE GENOMIC DNA]</scope>
    <source>
        <strain evidence="4 5">C33</strain>
    </source>
</reference>
<protein>
    <submittedName>
        <fullName evidence="4">TIGR01777 family protein</fullName>
    </submittedName>
</protein>
<comment type="caution">
    <text evidence="4">The sequence shown here is derived from an EMBL/GenBank/DDBJ whole genome shotgun (WGS) entry which is preliminary data.</text>
</comment>
<evidence type="ECO:0000259" key="3">
    <source>
        <dbReference type="Pfam" id="PF08338"/>
    </source>
</evidence>
<dbReference type="Proteomes" id="UP000484885">
    <property type="component" value="Unassembled WGS sequence"/>
</dbReference>
<organism evidence="4 5">
    <name type="scientific">Wenzhouxiangella limi</name>
    <dbReference type="NCBI Taxonomy" id="2707351"/>
    <lineage>
        <taxon>Bacteria</taxon>
        <taxon>Pseudomonadati</taxon>
        <taxon>Pseudomonadota</taxon>
        <taxon>Gammaproteobacteria</taxon>
        <taxon>Chromatiales</taxon>
        <taxon>Wenzhouxiangellaceae</taxon>
        <taxon>Wenzhouxiangella</taxon>
    </lineage>
</organism>
<dbReference type="AlphaFoldDB" id="A0A845V5K1"/>
<dbReference type="PANTHER" id="PTHR11092:SF0">
    <property type="entry name" value="EPIMERASE FAMILY PROTEIN SDR39U1"/>
    <property type="match status" value="1"/>
</dbReference>
<feature type="domain" description="DUF1731" evidence="3">
    <location>
        <begin position="249"/>
        <end position="295"/>
    </location>
</feature>
<evidence type="ECO:0000313" key="4">
    <source>
        <dbReference type="EMBL" id="NDY95481.1"/>
    </source>
</evidence>
<keyword evidence="5" id="KW-1185">Reference proteome</keyword>
<feature type="domain" description="NAD-dependent epimerase/dehydratase" evidence="2">
    <location>
        <begin position="3"/>
        <end position="215"/>
    </location>
</feature>
<dbReference type="CDD" id="cd05242">
    <property type="entry name" value="SDR_a8"/>
    <property type="match status" value="1"/>
</dbReference>
<dbReference type="NCBIfam" id="TIGR01777">
    <property type="entry name" value="yfcH"/>
    <property type="match status" value="1"/>
</dbReference>
<proteinExistence type="inferred from homology"/>
<dbReference type="InterPro" id="IPR010099">
    <property type="entry name" value="SDR39U1"/>
</dbReference>